<sequence length="216" mass="24179">PSDFQSCPTPARPEGMPTWSSPALARLGWSRLDCISECEGQHWTEHRRFVLHTLRDFCFGKLSVQDRVHEAADRLVARLEGAAGKALNPEPLLNEAVVSVLASLLFDVPSSDDQGDLARLIRLVNGATPFLHATLPNLWTCATPIELSVGFSELQRIKRDFHALLDKLVAEHERSLDESRLRDYMDVYLDERRRAMEEGSLDGSTFTSELLLSAPL</sequence>
<proteinExistence type="predicted"/>
<organism evidence="1 2">
    <name type="scientific">Ixodes persulcatus</name>
    <name type="common">Taiga tick</name>
    <dbReference type="NCBI Taxonomy" id="34615"/>
    <lineage>
        <taxon>Eukaryota</taxon>
        <taxon>Metazoa</taxon>
        <taxon>Ecdysozoa</taxon>
        <taxon>Arthropoda</taxon>
        <taxon>Chelicerata</taxon>
        <taxon>Arachnida</taxon>
        <taxon>Acari</taxon>
        <taxon>Parasitiformes</taxon>
        <taxon>Ixodida</taxon>
        <taxon>Ixodoidea</taxon>
        <taxon>Ixodidae</taxon>
        <taxon>Ixodinae</taxon>
        <taxon>Ixodes</taxon>
    </lineage>
</organism>
<evidence type="ECO:0000313" key="2">
    <source>
        <dbReference type="Proteomes" id="UP000805193"/>
    </source>
</evidence>
<dbReference type="Proteomes" id="UP000805193">
    <property type="component" value="Unassembled WGS sequence"/>
</dbReference>
<gene>
    <name evidence="1" type="ORF">HPB47_013605</name>
</gene>
<protein>
    <submittedName>
        <fullName evidence="1">Uncharacterized protein</fullName>
    </submittedName>
</protein>
<comment type="caution">
    <text evidence="1">The sequence shown here is derived from an EMBL/GenBank/DDBJ whole genome shotgun (WGS) entry which is preliminary data.</text>
</comment>
<keyword evidence="2" id="KW-1185">Reference proteome</keyword>
<name>A0AC60QY39_IXOPE</name>
<dbReference type="EMBL" id="JABSTQ010001772">
    <property type="protein sequence ID" value="KAG0444605.1"/>
    <property type="molecule type" value="Genomic_DNA"/>
</dbReference>
<accession>A0AC60QY39</accession>
<evidence type="ECO:0000313" key="1">
    <source>
        <dbReference type="EMBL" id="KAG0444605.1"/>
    </source>
</evidence>
<reference evidence="1 2" key="1">
    <citation type="journal article" date="2020" name="Cell">
        <title>Large-Scale Comparative Analyses of Tick Genomes Elucidate Their Genetic Diversity and Vector Capacities.</title>
        <authorList>
            <consortium name="Tick Genome and Microbiome Consortium (TIGMIC)"/>
            <person name="Jia N."/>
            <person name="Wang J."/>
            <person name="Shi W."/>
            <person name="Du L."/>
            <person name="Sun Y."/>
            <person name="Zhan W."/>
            <person name="Jiang J.F."/>
            <person name="Wang Q."/>
            <person name="Zhang B."/>
            <person name="Ji P."/>
            <person name="Bell-Sakyi L."/>
            <person name="Cui X.M."/>
            <person name="Yuan T.T."/>
            <person name="Jiang B.G."/>
            <person name="Yang W.F."/>
            <person name="Lam T.T."/>
            <person name="Chang Q.C."/>
            <person name="Ding S.J."/>
            <person name="Wang X.J."/>
            <person name="Zhu J.G."/>
            <person name="Ruan X.D."/>
            <person name="Zhao L."/>
            <person name="Wei J.T."/>
            <person name="Ye R.Z."/>
            <person name="Que T.C."/>
            <person name="Du C.H."/>
            <person name="Zhou Y.H."/>
            <person name="Cheng J.X."/>
            <person name="Dai P.F."/>
            <person name="Guo W.B."/>
            <person name="Han X.H."/>
            <person name="Huang E.J."/>
            <person name="Li L.F."/>
            <person name="Wei W."/>
            <person name="Gao Y.C."/>
            <person name="Liu J.Z."/>
            <person name="Shao H.Z."/>
            <person name="Wang X."/>
            <person name="Wang C.C."/>
            <person name="Yang T.C."/>
            <person name="Huo Q.B."/>
            <person name="Li W."/>
            <person name="Chen H.Y."/>
            <person name="Chen S.E."/>
            <person name="Zhou L.G."/>
            <person name="Ni X.B."/>
            <person name="Tian J.H."/>
            <person name="Sheng Y."/>
            <person name="Liu T."/>
            <person name="Pan Y.S."/>
            <person name="Xia L.Y."/>
            <person name="Li J."/>
            <person name="Zhao F."/>
            <person name="Cao W.C."/>
        </authorList>
    </citation>
    <scope>NUCLEOTIDE SEQUENCE [LARGE SCALE GENOMIC DNA]</scope>
    <source>
        <strain evidence="1">Iper-2018</strain>
    </source>
</reference>
<feature type="non-terminal residue" evidence="1">
    <location>
        <position position="1"/>
    </location>
</feature>